<accession>A0A0E3M5V2</accession>
<dbReference type="EMBL" id="KP710961">
    <property type="protein sequence ID" value="AKA66473.1"/>
    <property type="molecule type" value="Genomic_DNA"/>
</dbReference>
<keyword evidence="1" id="KW-0812">Transmembrane</keyword>
<protein>
    <submittedName>
        <fullName evidence="2">Uncharacterized protein</fullName>
    </submittedName>
</protein>
<geneLocation type="mitochondrion" evidence="2"/>
<feature type="transmembrane region" description="Helical" evidence="1">
    <location>
        <begin position="6"/>
        <end position="27"/>
    </location>
</feature>
<evidence type="ECO:0000313" key="2">
    <source>
        <dbReference type="EMBL" id="AKA66473.1"/>
    </source>
</evidence>
<evidence type="ECO:0000256" key="1">
    <source>
        <dbReference type="SAM" id="Phobius"/>
    </source>
</evidence>
<organism evidence="2">
    <name type="scientific">Bangia fuscopurpurea</name>
    <name type="common">Red alga</name>
    <name type="synonym">Conferva fuscopurpurea</name>
    <dbReference type="NCBI Taxonomy" id="101920"/>
    <lineage>
        <taxon>Eukaryota</taxon>
        <taxon>Rhodophyta</taxon>
        <taxon>Bangiophyceae</taxon>
        <taxon>Bangiales</taxon>
        <taxon>Bangiaceae</taxon>
        <taxon>Bangia</taxon>
    </lineage>
</organism>
<keyword evidence="2" id="KW-0496">Mitochondrion</keyword>
<keyword evidence="1" id="KW-0472">Membrane</keyword>
<sequence length="83" mass="9416">MCVVIAVYMCIVALVSLQLYVCICSLAQCALMMSLIFSIDTTTTCDKLGLKHPVCHREYNLLWKSRALIYTKIFRLIITPISI</sequence>
<gene>
    <name evidence="2" type="primary">orf5</name>
</gene>
<keyword evidence="1" id="KW-1133">Transmembrane helix</keyword>
<dbReference type="AlphaFoldDB" id="A0A0E3M5V2"/>
<name>A0A0E3M5V2_BANFU</name>
<reference evidence="2" key="1">
    <citation type="submission" date="2015-01" db="EMBL/GenBank/DDBJ databases">
        <title>Complete Mitochondrial Genome of Bangia fuscopurpurea OUPT01: Insights of Evolution And Variant Exploration Among Bangiaceae Algae.</title>
        <authorList>
            <person name="Bi G."/>
            <person name="Cao M."/>
            <person name="Mao Y."/>
        </authorList>
    </citation>
    <scope>NUCLEOTIDE SEQUENCE</scope>
    <source>
        <strain evidence="2">OUPT01</strain>
    </source>
</reference>
<dbReference type="RefSeq" id="YP_009132708.1">
    <property type="nucleotide sequence ID" value="NC_026905.1"/>
</dbReference>
<dbReference type="GeneID" id="24143489"/>
<proteinExistence type="predicted"/>